<sequence length="118" mass="12886">MMRALLCAQGVTVTQARVREVLTRTSPTSAASRCSQTVARRVYHVPYPNSFWHIDGNMQLISPGSSSSERTYSSTKKPENRPDQEPADCPRVLNPHQLLANPAHPSTTSLATAPKALS</sequence>
<accession>A0ABU7C8K0</accession>
<organism evidence="3 4">
    <name type="scientific">Ataeniobius toweri</name>
    <dbReference type="NCBI Taxonomy" id="208326"/>
    <lineage>
        <taxon>Eukaryota</taxon>
        <taxon>Metazoa</taxon>
        <taxon>Chordata</taxon>
        <taxon>Craniata</taxon>
        <taxon>Vertebrata</taxon>
        <taxon>Euteleostomi</taxon>
        <taxon>Actinopterygii</taxon>
        <taxon>Neopterygii</taxon>
        <taxon>Teleostei</taxon>
        <taxon>Neoteleostei</taxon>
        <taxon>Acanthomorphata</taxon>
        <taxon>Ovalentaria</taxon>
        <taxon>Atherinomorphae</taxon>
        <taxon>Cyprinodontiformes</taxon>
        <taxon>Goodeidae</taxon>
        <taxon>Ataeniobius</taxon>
    </lineage>
</organism>
<evidence type="ECO:0000313" key="3">
    <source>
        <dbReference type="EMBL" id="MED6259061.1"/>
    </source>
</evidence>
<dbReference type="PANTHER" id="PTHR46791">
    <property type="entry name" value="EXPRESSED PROTEIN"/>
    <property type="match status" value="1"/>
</dbReference>
<reference evidence="3 4" key="1">
    <citation type="submission" date="2021-07" db="EMBL/GenBank/DDBJ databases">
        <authorList>
            <person name="Palmer J.M."/>
        </authorList>
    </citation>
    <scope>NUCLEOTIDE SEQUENCE [LARGE SCALE GENOMIC DNA]</scope>
    <source>
        <strain evidence="3 4">AT_MEX2019</strain>
        <tissue evidence="3">Muscle</tissue>
    </source>
</reference>
<proteinExistence type="predicted"/>
<feature type="region of interest" description="Disordered" evidence="1">
    <location>
        <begin position="62"/>
        <end position="118"/>
    </location>
</feature>
<protein>
    <recommendedName>
        <fullName evidence="2">Integrase core domain-containing protein</fullName>
    </recommendedName>
</protein>
<dbReference type="PANTHER" id="PTHR46791:SF9">
    <property type="entry name" value="INTEGRASE CATALYTIC DOMAIN-CONTAINING PROTEIN"/>
    <property type="match status" value="1"/>
</dbReference>
<dbReference type="EMBL" id="JAHUTI010082074">
    <property type="protein sequence ID" value="MED6259061.1"/>
    <property type="molecule type" value="Genomic_DNA"/>
</dbReference>
<dbReference type="InterPro" id="IPR058913">
    <property type="entry name" value="Integrase_dom_put"/>
</dbReference>
<name>A0ABU7C8K0_9TELE</name>
<gene>
    <name evidence="3" type="ORF">ATANTOWER_016409</name>
</gene>
<evidence type="ECO:0000313" key="4">
    <source>
        <dbReference type="Proteomes" id="UP001345963"/>
    </source>
</evidence>
<feature type="compositionally biased region" description="Low complexity" evidence="1">
    <location>
        <begin position="62"/>
        <end position="74"/>
    </location>
</feature>
<comment type="caution">
    <text evidence="3">The sequence shown here is derived from an EMBL/GenBank/DDBJ whole genome shotgun (WGS) entry which is preliminary data.</text>
</comment>
<dbReference type="Proteomes" id="UP001345963">
    <property type="component" value="Unassembled WGS sequence"/>
</dbReference>
<keyword evidence="4" id="KW-1185">Reference proteome</keyword>
<evidence type="ECO:0000259" key="2">
    <source>
        <dbReference type="Pfam" id="PF24764"/>
    </source>
</evidence>
<feature type="domain" description="Integrase core" evidence="2">
    <location>
        <begin position="42"/>
        <end position="61"/>
    </location>
</feature>
<evidence type="ECO:0000256" key="1">
    <source>
        <dbReference type="SAM" id="MobiDB-lite"/>
    </source>
</evidence>
<dbReference type="Pfam" id="PF24764">
    <property type="entry name" value="rva_4"/>
    <property type="match status" value="1"/>
</dbReference>